<dbReference type="GO" id="GO:0000976">
    <property type="term" value="F:transcription cis-regulatory region binding"/>
    <property type="evidence" value="ECO:0007669"/>
    <property type="project" value="TreeGrafter"/>
</dbReference>
<dbReference type="InterPro" id="IPR036271">
    <property type="entry name" value="Tet_transcr_reg_TetR-rel_C_sf"/>
</dbReference>
<dbReference type="Proteomes" id="UP000183376">
    <property type="component" value="Chromosome I"/>
</dbReference>
<reference evidence="4 5" key="1">
    <citation type="submission" date="2016-10" db="EMBL/GenBank/DDBJ databases">
        <authorList>
            <person name="de Groot N.N."/>
        </authorList>
    </citation>
    <scope>NUCLEOTIDE SEQUENCE [LARGE SCALE GENOMIC DNA]</scope>
    <source>
        <strain evidence="4 5">DSM 44149</strain>
    </source>
</reference>
<dbReference type="Gene3D" id="1.10.357.10">
    <property type="entry name" value="Tetracycline Repressor, domain 2"/>
    <property type="match status" value="1"/>
</dbReference>
<dbReference type="Pfam" id="PF00440">
    <property type="entry name" value="TetR_N"/>
    <property type="match status" value="1"/>
</dbReference>
<name>A0A1G9SLJ1_ALLAB</name>
<dbReference type="InterPro" id="IPR050109">
    <property type="entry name" value="HTH-type_TetR-like_transc_reg"/>
</dbReference>
<dbReference type="OrthoDB" id="4542210at2"/>
<evidence type="ECO:0000256" key="1">
    <source>
        <dbReference type="ARBA" id="ARBA00023125"/>
    </source>
</evidence>
<protein>
    <submittedName>
        <fullName evidence="4">DNA-binding transcriptional regulator, AcrR family</fullName>
    </submittedName>
</protein>
<dbReference type="GO" id="GO:0003700">
    <property type="term" value="F:DNA-binding transcription factor activity"/>
    <property type="evidence" value="ECO:0007669"/>
    <property type="project" value="TreeGrafter"/>
</dbReference>
<accession>A0A1G9SLJ1</accession>
<keyword evidence="1 2" id="KW-0238">DNA-binding</keyword>
<dbReference type="EMBL" id="LT629701">
    <property type="protein sequence ID" value="SDM36358.1"/>
    <property type="molecule type" value="Genomic_DNA"/>
</dbReference>
<dbReference type="PANTHER" id="PTHR30055">
    <property type="entry name" value="HTH-TYPE TRANSCRIPTIONAL REGULATOR RUTR"/>
    <property type="match status" value="1"/>
</dbReference>
<evidence type="ECO:0000256" key="2">
    <source>
        <dbReference type="PROSITE-ProRule" id="PRU00335"/>
    </source>
</evidence>
<dbReference type="AlphaFoldDB" id="A0A1G9SLJ1"/>
<dbReference type="SUPFAM" id="SSF46689">
    <property type="entry name" value="Homeodomain-like"/>
    <property type="match status" value="1"/>
</dbReference>
<evidence type="ECO:0000313" key="4">
    <source>
        <dbReference type="EMBL" id="SDM36358.1"/>
    </source>
</evidence>
<evidence type="ECO:0000313" key="5">
    <source>
        <dbReference type="Proteomes" id="UP000183376"/>
    </source>
</evidence>
<keyword evidence="5" id="KW-1185">Reference proteome</keyword>
<dbReference type="PROSITE" id="PS50977">
    <property type="entry name" value="HTH_TETR_2"/>
    <property type="match status" value="1"/>
</dbReference>
<dbReference type="InterPro" id="IPR009057">
    <property type="entry name" value="Homeodomain-like_sf"/>
</dbReference>
<dbReference type="RefSeq" id="WP_030433235.1">
    <property type="nucleotide sequence ID" value="NZ_JOEF01000038.1"/>
</dbReference>
<dbReference type="PANTHER" id="PTHR30055:SF209">
    <property type="entry name" value="POSSIBLE TRANSCRIPTIONAL REGULATORY PROTEIN (PROBABLY TETR-FAMILY)"/>
    <property type="match status" value="1"/>
</dbReference>
<sequence length="194" mass="20807">MTAPRRERADAARNRRAILAATEDLLGRHRPDEVTVEQVAAAAGVGKGTVFHRFGSRIGLMTSLMRERALELNEAVDSGPPPLGPGAPPRERLLAFLSAVVDVVGRNKGLLAALGQAVAPRSHGEDHPVYAVWHKHVSTLITAERPGVDAPLLADLLLSGLHAEPVLRLLERGETARLERALHVLAEAVLRPAD</sequence>
<organism evidence="4 5">
    <name type="scientific">Allokutzneria albata</name>
    <name type="common">Kibdelosporangium albatum</name>
    <dbReference type="NCBI Taxonomy" id="211114"/>
    <lineage>
        <taxon>Bacteria</taxon>
        <taxon>Bacillati</taxon>
        <taxon>Actinomycetota</taxon>
        <taxon>Actinomycetes</taxon>
        <taxon>Pseudonocardiales</taxon>
        <taxon>Pseudonocardiaceae</taxon>
        <taxon>Allokutzneria</taxon>
    </lineage>
</organism>
<gene>
    <name evidence="4" type="ORF">SAMN04489726_1256</name>
</gene>
<evidence type="ECO:0000259" key="3">
    <source>
        <dbReference type="PROSITE" id="PS50977"/>
    </source>
</evidence>
<feature type="domain" description="HTH tetR-type" evidence="3">
    <location>
        <begin position="12"/>
        <end position="72"/>
    </location>
</feature>
<dbReference type="STRING" id="211114.SAMN04489726_1256"/>
<dbReference type="InterPro" id="IPR001647">
    <property type="entry name" value="HTH_TetR"/>
</dbReference>
<proteinExistence type="predicted"/>
<dbReference type="SUPFAM" id="SSF48498">
    <property type="entry name" value="Tetracyclin repressor-like, C-terminal domain"/>
    <property type="match status" value="1"/>
</dbReference>
<dbReference type="eggNOG" id="COG1309">
    <property type="taxonomic scope" value="Bacteria"/>
</dbReference>
<feature type="DNA-binding region" description="H-T-H motif" evidence="2">
    <location>
        <begin position="35"/>
        <end position="54"/>
    </location>
</feature>